<dbReference type="InterPro" id="IPR017896">
    <property type="entry name" value="4Fe4S_Fe-S-bd"/>
</dbReference>
<proteinExistence type="inferred from homology"/>
<evidence type="ECO:0000313" key="9">
    <source>
        <dbReference type="Proteomes" id="UP000062043"/>
    </source>
</evidence>
<dbReference type="Gene3D" id="1.10.1060.10">
    <property type="entry name" value="Alpha-helical ferredoxin"/>
    <property type="match status" value="1"/>
</dbReference>
<dbReference type="PROSITE" id="PS51379">
    <property type="entry name" value="4FE4S_FER_2"/>
    <property type="match status" value="1"/>
</dbReference>
<dbReference type="SUPFAM" id="SSF46548">
    <property type="entry name" value="alpha-helical ferredoxin"/>
    <property type="match status" value="1"/>
</dbReference>
<evidence type="ECO:0000313" key="8">
    <source>
        <dbReference type="EMBL" id="AJC72297.1"/>
    </source>
</evidence>
<dbReference type="InterPro" id="IPR051460">
    <property type="entry name" value="HdrC_iron-sulfur_subunit"/>
</dbReference>
<evidence type="ECO:0000259" key="7">
    <source>
        <dbReference type="PROSITE" id="PS51379"/>
    </source>
</evidence>
<name>A0A0X1KM03_9EURY</name>
<evidence type="ECO:0000256" key="6">
    <source>
        <dbReference type="ARBA" id="ARBA00023014"/>
    </source>
</evidence>
<dbReference type="Pfam" id="PF02754">
    <property type="entry name" value="CCG"/>
    <property type="match status" value="2"/>
</dbReference>
<keyword evidence="5" id="KW-0408">Iron</keyword>
<dbReference type="OrthoDB" id="42878at2157"/>
<organism evidence="8 9">
    <name type="scientific">Thermococcus guaymasensis DSM 11113</name>
    <dbReference type="NCBI Taxonomy" id="1432656"/>
    <lineage>
        <taxon>Archaea</taxon>
        <taxon>Methanobacteriati</taxon>
        <taxon>Methanobacteriota</taxon>
        <taxon>Thermococci</taxon>
        <taxon>Thermococcales</taxon>
        <taxon>Thermococcaceae</taxon>
        <taxon>Thermococcus</taxon>
    </lineage>
</organism>
<comment type="similarity">
    <text evidence="1">Belongs to the HdrC family.</text>
</comment>
<dbReference type="PANTHER" id="PTHR43255">
    <property type="entry name" value="IRON-SULFUR-BINDING OXIDOREDUCTASE FADF-RELATED-RELATED"/>
    <property type="match status" value="1"/>
</dbReference>
<dbReference type="AlphaFoldDB" id="A0A0X1KM03"/>
<dbReference type="Proteomes" id="UP000062043">
    <property type="component" value="Chromosome"/>
</dbReference>
<dbReference type="InterPro" id="IPR017900">
    <property type="entry name" value="4Fe4S_Fe_S_CS"/>
</dbReference>
<evidence type="ECO:0000256" key="4">
    <source>
        <dbReference type="ARBA" id="ARBA00023002"/>
    </source>
</evidence>
<dbReference type="Pfam" id="PF13183">
    <property type="entry name" value="Fer4_8"/>
    <property type="match status" value="1"/>
</dbReference>
<dbReference type="GO" id="GO:0016491">
    <property type="term" value="F:oxidoreductase activity"/>
    <property type="evidence" value="ECO:0007669"/>
    <property type="project" value="UniProtKB-KW"/>
</dbReference>
<keyword evidence="6" id="KW-0411">Iron-sulfur</keyword>
<dbReference type="GO" id="GO:0051539">
    <property type="term" value="F:4 iron, 4 sulfur cluster binding"/>
    <property type="evidence" value="ECO:0007669"/>
    <property type="project" value="UniProtKB-KW"/>
</dbReference>
<dbReference type="RefSeq" id="WP_062373122.1">
    <property type="nucleotide sequence ID" value="NZ_CP007140.1"/>
</dbReference>
<dbReference type="PATRIC" id="fig|1432656.3.peg.1792"/>
<gene>
    <name evidence="8" type="ORF">X802_09190</name>
</gene>
<keyword evidence="9" id="KW-1185">Reference proteome</keyword>
<dbReference type="EMBL" id="CP007140">
    <property type="protein sequence ID" value="AJC72297.1"/>
    <property type="molecule type" value="Genomic_DNA"/>
</dbReference>
<dbReference type="GO" id="GO:0005886">
    <property type="term" value="C:plasma membrane"/>
    <property type="evidence" value="ECO:0007669"/>
    <property type="project" value="TreeGrafter"/>
</dbReference>
<keyword evidence="4" id="KW-0560">Oxidoreductase</keyword>
<evidence type="ECO:0000256" key="1">
    <source>
        <dbReference type="ARBA" id="ARBA00007097"/>
    </source>
</evidence>
<dbReference type="PANTHER" id="PTHR43255:SF1">
    <property type="entry name" value="IRON-SULFUR-BINDING OXIDOREDUCTASE FADF-RELATED"/>
    <property type="match status" value="1"/>
</dbReference>
<dbReference type="KEGG" id="tgy:X802_09190"/>
<evidence type="ECO:0000256" key="3">
    <source>
        <dbReference type="ARBA" id="ARBA00022723"/>
    </source>
</evidence>
<dbReference type="GO" id="GO:0046872">
    <property type="term" value="F:metal ion binding"/>
    <property type="evidence" value="ECO:0007669"/>
    <property type="project" value="UniProtKB-KW"/>
</dbReference>
<dbReference type="STRING" id="1432656.X802_09190"/>
<reference evidence="8 9" key="1">
    <citation type="submission" date="2014-01" db="EMBL/GenBank/DDBJ databases">
        <title>Genome sequencing of Thermococcus guaymasensis.</title>
        <authorList>
            <person name="Zhang X."/>
            <person name="Alvare G."/>
            <person name="Fristensky B."/>
            <person name="Chen L."/>
            <person name="Suen T."/>
            <person name="Chen Q."/>
            <person name="Ma K."/>
        </authorList>
    </citation>
    <scope>NUCLEOTIDE SEQUENCE [LARGE SCALE GENOMIC DNA]</scope>
    <source>
        <strain evidence="8 9">DSM 11113</strain>
    </source>
</reference>
<protein>
    <submittedName>
        <fullName evidence="8">Iron-sulfur binding protein</fullName>
    </submittedName>
</protein>
<feature type="domain" description="4Fe-4S ferredoxin-type" evidence="7">
    <location>
        <begin position="30"/>
        <end position="61"/>
    </location>
</feature>
<keyword evidence="2" id="KW-0004">4Fe-4S</keyword>
<evidence type="ECO:0000256" key="2">
    <source>
        <dbReference type="ARBA" id="ARBA00022485"/>
    </source>
</evidence>
<dbReference type="GeneID" id="27135822"/>
<dbReference type="InterPro" id="IPR004017">
    <property type="entry name" value="Cys_rich_dom"/>
</dbReference>
<evidence type="ECO:0000256" key="5">
    <source>
        <dbReference type="ARBA" id="ARBA00023004"/>
    </source>
</evidence>
<sequence>MPGKWDWLKDEIGLSNLLTGGRMLFKVIQGKLSVDDLTKCALCPNMCRHACPVSIIEGRETTSPAGKARVALMIREGRLELNLDNLEPLYTCLGCDLCSLYCPFEFSVADLIRPVKEKAVSKGVVFEEFREVFENLETSGDVCGKADSSADGSGRVLYFRGCTVRNERPELAEKTVEFLRKLGYDVFTVKETCCGLPAYNLGNTELFKKIAKKTADKLNATGAELIVTSCPSCAYAFRVLYPKHGINLKPRVLHVAELIGEVIPKLELRAEGTVTYHTPCKLAIHLGEKELLRGLLERVEGLEVKAPRRELFCCGHGGSAVSRLKPKLAEEIAAERREQLKDGATRVVTACPSCELALNGDGLEVIDIVEFLLEMMKK</sequence>
<keyword evidence="3" id="KW-0479">Metal-binding</keyword>
<dbReference type="InterPro" id="IPR009051">
    <property type="entry name" value="Helical_ferredxn"/>
</dbReference>
<accession>A0A0X1KM03</accession>
<dbReference type="PROSITE" id="PS00198">
    <property type="entry name" value="4FE4S_FER_1"/>
    <property type="match status" value="1"/>
</dbReference>